<dbReference type="PANTHER" id="PTHR10728:SF40">
    <property type="entry name" value="PATATIN FAMILY PROTEIN"/>
    <property type="match status" value="1"/>
</dbReference>
<keyword evidence="2" id="KW-0812">Transmembrane</keyword>
<dbReference type="Gene3D" id="3.40.1090.10">
    <property type="entry name" value="Cytosolic phospholipase A2 catalytic domain"/>
    <property type="match status" value="1"/>
</dbReference>
<accession>A0ABY7B9H3</accession>
<keyword evidence="2" id="KW-1133">Transmembrane helix</keyword>
<protein>
    <recommendedName>
        <fullName evidence="5">PNPLA domain-containing protein</fullName>
    </recommendedName>
</protein>
<dbReference type="PANTHER" id="PTHR10728">
    <property type="entry name" value="CYTOSOLIC PHOSPHOLIPASE A2"/>
    <property type="match status" value="1"/>
</dbReference>
<dbReference type="InterPro" id="IPR016035">
    <property type="entry name" value="Acyl_Trfase/lysoPLipase"/>
</dbReference>
<dbReference type="SUPFAM" id="SSF52151">
    <property type="entry name" value="FabD/lysophospholipase-like"/>
    <property type="match status" value="2"/>
</dbReference>
<feature type="transmembrane region" description="Helical" evidence="2">
    <location>
        <begin position="331"/>
        <end position="353"/>
    </location>
</feature>
<keyword evidence="2" id="KW-0472">Membrane</keyword>
<sequence length="933" mass="99072">MPAFRELLRPAEHRPRRSSALTVAVIAVLLPALAIGVYLAGASRPGITGLQLAGTGAPRPLPPGTAAAVWWHLVLVLGCGAGGLLGTTAAIWTSWTPRAQTIARFARFSALLTFFAAVAADVLTLVAVPDPAVAPALMLCASAAAVLEFCALLPAGLAACYGIAITLRRCWANTDRRLDRLRVAQEDGQAAAPLEESDFPLPGGTEPTARDRWQRGYQVPGAEPGATGFCLSGGGIRSASVSLGFLQSMRQRLLQARYLVSVSGGGFTAGALQQALTEAIEDRPAGEVVRDPEQAYAHGSVEEDHVRRHASYLANTTTETLTAFGVLARGLLLSLFALFAPAVVLGVAAGWLYRVVPVTALPAAPAPFPAIRTGALIALAVLVLGALGVSLFGRGTAPRNRELRLVLRRTATRLALLAAIVAAVTIAIPVLVWLAYRLPTTDPGVRVGSPVVAVLLTYASTLASILWRKRATLGSATGTGILAAVPGSFLQRLLVIVTTALLALAWLLLFVVTAGTGGDPAALWTALGFAVVLLVVGGIFDETSLSLHPFYRERIAGAFAVRRVRRDGTDLAVPYPSTERTSLSRYGRTGTRFPQVIFAATANLTGEGRTPPGLNGVSYTLSADWIGGPDVGWVRTGALEHLVPPRFRRDLTVQGAVAVSGAAFASAMGRAARWFQVLLAVSGARLGAWLPNPDFVLAAPGPHRPDRWAYPGLPHARRLPYLWREVFGLHSHRDRLLHVTDGGHYDNLGLVELLRRRCGLIYCVDAGADAPPTATTLADALTLAEQELGVRVELHDPWHAEPGTGKPLDTPEAPSVLNSRLVHSPIITGTIHYPAESGLPAAQRTGRLVVAKALLWRDLPYPLLSYAAHHPEFPHDSTGDQFFDDGKFTAYTELGRRLGELVNRHMPTGVTLALSRSGRRAGATVRRSPTRRP</sequence>
<evidence type="ECO:0000313" key="3">
    <source>
        <dbReference type="EMBL" id="WAL69010.1"/>
    </source>
</evidence>
<feature type="transmembrane region" description="Helical" evidence="2">
    <location>
        <begin position="373"/>
        <end position="393"/>
    </location>
</feature>
<reference evidence="3" key="1">
    <citation type="submission" date="2022-11" db="EMBL/GenBank/DDBJ databases">
        <authorList>
            <person name="Mo P."/>
        </authorList>
    </citation>
    <scope>NUCLEOTIDE SEQUENCE</scope>
    <source>
        <strain evidence="3">HUAS 11-8</strain>
    </source>
</reference>
<dbReference type="Proteomes" id="UP001163203">
    <property type="component" value="Chromosome"/>
</dbReference>
<feature type="transmembrane region" description="Helical" evidence="2">
    <location>
        <begin position="521"/>
        <end position="540"/>
    </location>
</feature>
<organism evidence="3 4">
    <name type="scientific">Amycolatopsis cynarae</name>
    <dbReference type="NCBI Taxonomy" id="2995223"/>
    <lineage>
        <taxon>Bacteria</taxon>
        <taxon>Bacillati</taxon>
        <taxon>Actinomycetota</taxon>
        <taxon>Actinomycetes</taxon>
        <taxon>Pseudonocardiales</taxon>
        <taxon>Pseudonocardiaceae</taxon>
        <taxon>Amycolatopsis</taxon>
    </lineage>
</organism>
<feature type="transmembrane region" description="Helical" evidence="2">
    <location>
        <begin position="69"/>
        <end position="93"/>
    </location>
</feature>
<feature type="region of interest" description="Disordered" evidence="1">
    <location>
        <begin position="189"/>
        <end position="211"/>
    </location>
</feature>
<evidence type="ECO:0000256" key="1">
    <source>
        <dbReference type="SAM" id="MobiDB-lite"/>
    </source>
</evidence>
<feature type="transmembrane region" description="Helical" evidence="2">
    <location>
        <begin position="448"/>
        <end position="467"/>
    </location>
</feature>
<proteinExistence type="predicted"/>
<dbReference type="EMBL" id="CP113836">
    <property type="protein sequence ID" value="WAL69010.1"/>
    <property type="molecule type" value="Genomic_DNA"/>
</dbReference>
<dbReference type="RefSeq" id="WP_268759099.1">
    <property type="nucleotide sequence ID" value="NZ_CP113836.1"/>
</dbReference>
<feature type="transmembrane region" description="Helical" evidence="2">
    <location>
        <begin position="105"/>
        <end position="128"/>
    </location>
</feature>
<feature type="transmembrane region" description="Helical" evidence="2">
    <location>
        <begin position="134"/>
        <end position="167"/>
    </location>
</feature>
<feature type="transmembrane region" description="Helical" evidence="2">
    <location>
        <begin position="20"/>
        <end position="40"/>
    </location>
</feature>
<evidence type="ECO:0000313" key="4">
    <source>
        <dbReference type="Proteomes" id="UP001163203"/>
    </source>
</evidence>
<evidence type="ECO:0000256" key="2">
    <source>
        <dbReference type="SAM" id="Phobius"/>
    </source>
</evidence>
<feature type="transmembrane region" description="Helical" evidence="2">
    <location>
        <begin position="414"/>
        <end position="436"/>
    </location>
</feature>
<keyword evidence="4" id="KW-1185">Reference proteome</keyword>
<evidence type="ECO:0008006" key="5">
    <source>
        <dbReference type="Google" id="ProtNLM"/>
    </source>
</evidence>
<gene>
    <name evidence="3" type="ORF">ORV05_14950</name>
</gene>
<feature type="transmembrane region" description="Helical" evidence="2">
    <location>
        <begin position="493"/>
        <end position="515"/>
    </location>
</feature>
<name>A0ABY7B9H3_9PSEU</name>